<dbReference type="AlphaFoldDB" id="A0A811URG7"/>
<accession>A0A811URG7</accession>
<keyword evidence="2" id="KW-1185">Reference proteome</keyword>
<protein>
    <submittedName>
        <fullName evidence="1">(Mediterranean fruit fly) hypothetical protein</fullName>
    </submittedName>
</protein>
<reference evidence="1" key="1">
    <citation type="submission" date="2020-11" db="EMBL/GenBank/DDBJ databases">
        <authorList>
            <person name="Whitehead M."/>
        </authorList>
    </citation>
    <scope>NUCLEOTIDE SEQUENCE</scope>
    <source>
        <strain evidence="1">EGII</strain>
    </source>
</reference>
<organism evidence="1 2">
    <name type="scientific">Ceratitis capitata</name>
    <name type="common">Mediterranean fruit fly</name>
    <name type="synonym">Tephritis capitata</name>
    <dbReference type="NCBI Taxonomy" id="7213"/>
    <lineage>
        <taxon>Eukaryota</taxon>
        <taxon>Metazoa</taxon>
        <taxon>Ecdysozoa</taxon>
        <taxon>Arthropoda</taxon>
        <taxon>Hexapoda</taxon>
        <taxon>Insecta</taxon>
        <taxon>Pterygota</taxon>
        <taxon>Neoptera</taxon>
        <taxon>Endopterygota</taxon>
        <taxon>Diptera</taxon>
        <taxon>Brachycera</taxon>
        <taxon>Muscomorpha</taxon>
        <taxon>Tephritoidea</taxon>
        <taxon>Tephritidae</taxon>
        <taxon>Ceratitis</taxon>
        <taxon>Ceratitis</taxon>
    </lineage>
</organism>
<sequence length="66" mass="7679">MFAANRKQLDERPGALYTVVFPVRGPFYQMQQEEDFVPISIANRNNSISHRHCLEELVEVSPQMEN</sequence>
<evidence type="ECO:0000313" key="2">
    <source>
        <dbReference type="Proteomes" id="UP000606786"/>
    </source>
</evidence>
<evidence type="ECO:0000313" key="1">
    <source>
        <dbReference type="EMBL" id="CAD7001762.1"/>
    </source>
</evidence>
<name>A0A811URG7_CERCA</name>
<comment type="caution">
    <text evidence="1">The sequence shown here is derived from an EMBL/GenBank/DDBJ whole genome shotgun (WGS) entry which is preliminary data.</text>
</comment>
<gene>
    <name evidence="1" type="ORF">CCAP1982_LOCUS10252</name>
</gene>
<dbReference type="EMBL" id="CAJHJT010000023">
    <property type="protein sequence ID" value="CAD7001762.1"/>
    <property type="molecule type" value="Genomic_DNA"/>
</dbReference>
<proteinExistence type="predicted"/>
<dbReference type="Proteomes" id="UP000606786">
    <property type="component" value="Unassembled WGS sequence"/>
</dbReference>